<evidence type="ECO:0000313" key="3">
    <source>
        <dbReference type="Proteomes" id="UP000277811"/>
    </source>
</evidence>
<proteinExistence type="predicted"/>
<dbReference type="InterPro" id="IPR001279">
    <property type="entry name" value="Metallo-B-lactamas"/>
</dbReference>
<feature type="domain" description="Metallo-beta-lactamase" evidence="1">
    <location>
        <begin position="21"/>
        <end position="80"/>
    </location>
</feature>
<dbReference type="EMBL" id="UPPP01000116">
    <property type="protein sequence ID" value="VBB09370.1"/>
    <property type="molecule type" value="Genomic_DNA"/>
</dbReference>
<gene>
    <name evidence="2" type="ORF">LUCI_4660</name>
</gene>
<protein>
    <submittedName>
        <fullName evidence="2">Metallo-beta-lactamase</fullName>
    </submittedName>
</protein>
<evidence type="ECO:0000259" key="1">
    <source>
        <dbReference type="Pfam" id="PF00753"/>
    </source>
</evidence>
<dbReference type="PANTHER" id="PTHR13754:SF18">
    <property type="entry name" value="7,8-DIHYDROPTERIN-6-METHYL-4-(BETA-D-RIBOFURANOSYL)-AMINOBENZENE-5'-PHOSPHATE SYNTHASE"/>
    <property type="match status" value="1"/>
</dbReference>
<dbReference type="AlphaFoldDB" id="A0A498REY2"/>
<name>A0A498REY2_9FIRM</name>
<organism evidence="2 3">
    <name type="scientific">Lucifera butyrica</name>
    <dbReference type="NCBI Taxonomy" id="1351585"/>
    <lineage>
        <taxon>Bacteria</taxon>
        <taxon>Bacillati</taxon>
        <taxon>Bacillota</taxon>
        <taxon>Negativicutes</taxon>
        <taxon>Veillonellales</taxon>
        <taxon>Veillonellaceae</taxon>
        <taxon>Lucifera</taxon>
    </lineage>
</organism>
<dbReference type="RefSeq" id="WP_122630158.1">
    <property type="nucleotide sequence ID" value="NZ_UPPP01000116.1"/>
</dbReference>
<sequence>MKLTVLVDNNTIIDRYFQGEPAVAYFIEAEGKKYLFDTGYSDLFLKNAYKMGVNLLELDAVILSHGHNDHTGGLEELVRFYTEAALEGRKFQLPMLIAHPEAFREKRVNELPIGSLLTANQLKNTFSLNLSREPVALSDQLMFLGEIERSNSFEAMEPIGETLKDGLWQDDFVLDDSALVYRSGQGLVIITGCSHAGICNIIEQAKKVWQEERICSIIGGFHLLNPSRSRLEHTCEYFQRQQIGTVYAGHCTDIHSKMRLAQAVEIQEIGVGLVVEFL</sequence>
<dbReference type="PANTHER" id="PTHR13754">
    <property type="entry name" value="METALLO-BETA-LACTAMASE SUPERFAMILY PROTEIN"/>
    <property type="match status" value="1"/>
</dbReference>
<dbReference type="InterPro" id="IPR052926">
    <property type="entry name" value="Metallo-beta-lactamase_dom"/>
</dbReference>
<dbReference type="InterPro" id="IPR036866">
    <property type="entry name" value="RibonucZ/Hydroxyglut_hydro"/>
</dbReference>
<dbReference type="Proteomes" id="UP000277811">
    <property type="component" value="Unassembled WGS sequence"/>
</dbReference>
<accession>A0A498REY2</accession>
<dbReference type="GO" id="GO:0016740">
    <property type="term" value="F:transferase activity"/>
    <property type="evidence" value="ECO:0007669"/>
    <property type="project" value="TreeGrafter"/>
</dbReference>
<reference evidence="2 3" key="1">
    <citation type="submission" date="2018-06" db="EMBL/GenBank/DDBJ databases">
        <authorList>
            <person name="Strepis N."/>
        </authorList>
    </citation>
    <scope>NUCLEOTIDE SEQUENCE [LARGE SCALE GENOMIC DNA]</scope>
    <source>
        <strain evidence="2">LUCI</strain>
    </source>
</reference>
<keyword evidence="3" id="KW-1185">Reference proteome</keyword>
<dbReference type="InterPro" id="IPR041712">
    <property type="entry name" value="DHPS-like_MBL-fold"/>
</dbReference>
<dbReference type="SUPFAM" id="SSF56281">
    <property type="entry name" value="Metallo-hydrolase/oxidoreductase"/>
    <property type="match status" value="1"/>
</dbReference>
<dbReference type="Pfam" id="PF00753">
    <property type="entry name" value="Lactamase_B"/>
    <property type="match status" value="1"/>
</dbReference>
<dbReference type="CDD" id="cd07713">
    <property type="entry name" value="DHPS-like_MBL-fold"/>
    <property type="match status" value="1"/>
</dbReference>
<dbReference type="OrthoDB" id="9803916at2"/>
<evidence type="ECO:0000313" key="2">
    <source>
        <dbReference type="EMBL" id="VBB09370.1"/>
    </source>
</evidence>
<dbReference type="Gene3D" id="3.60.15.10">
    <property type="entry name" value="Ribonuclease Z/Hydroxyacylglutathione hydrolase-like"/>
    <property type="match status" value="1"/>
</dbReference>